<feature type="compositionally biased region" description="Basic and acidic residues" evidence="3">
    <location>
        <begin position="35"/>
        <end position="48"/>
    </location>
</feature>
<feature type="compositionally biased region" description="Basic and acidic residues" evidence="3">
    <location>
        <begin position="79"/>
        <end position="89"/>
    </location>
</feature>
<dbReference type="Proteomes" id="UP001355207">
    <property type="component" value="Chromosome 9"/>
</dbReference>
<evidence type="ECO:0000259" key="5">
    <source>
        <dbReference type="Pfam" id="PF13339"/>
    </source>
</evidence>
<sequence length="499" mass="55765">MSSLAEQLKKLSSSSNTKTLDPESAYTSLDSLPIIEKENPNEGKEHYLDVGPSKLRSKLLDDEQGDENSGGTLRGIKYQGEKVGRQKIFEDDDSEEEEAEGGMAFGNVEDSDEEDEDDDDDDDEDDEDEDEDDEDEDEELDDDEEDEDEEEEDEDEEDEEEEEEVAPKSKSSSSKTLDPMASLRDSRAKDIEKGVGIRRQKALFESLLTLRITFQKALTSSNTLPKSIDHYPLDPEGEIQTKKNELLKSLSELNENLFTIRENLLLPNSSEDQIKLNLDSDNKKRKRDEFDEETYWKQSAEQSLKISDYNHNEMLPILNKWSSKIQAASLQLGSKQAGGSKFLQSVKNGSGGVVEAIEVGLASKRDSEKTLMESEESSYRSLLRQVIESRSGSGPIADLTHLRKEKKKKREAERGGSKGRKLRYTVHEKAQNFVVPIPLSNGWHEEQIDELFSSLFGGVGMSGAKTEKDVQVDIGRLDGDDEGEGESGGLSGLGGLRVF</sequence>
<proteinExistence type="inferred from homology"/>
<feature type="region of interest" description="Disordered" evidence="3">
    <location>
        <begin position="1"/>
        <end position="192"/>
    </location>
</feature>
<feature type="compositionally biased region" description="Acidic residues" evidence="3">
    <location>
        <begin position="90"/>
        <end position="100"/>
    </location>
</feature>
<comment type="similarity">
    <text evidence="1">Belongs to the AATF family.</text>
</comment>
<keyword evidence="7" id="KW-1185">Reference proteome</keyword>
<dbReference type="InterPro" id="IPR039223">
    <property type="entry name" value="AATF/Bfr2"/>
</dbReference>
<protein>
    <recommendedName>
        <fullName evidence="2">Protein BFR2</fullName>
    </recommendedName>
</protein>
<dbReference type="Pfam" id="PF08164">
    <property type="entry name" value="TRAUB"/>
    <property type="match status" value="1"/>
</dbReference>
<organism evidence="6 7">
    <name type="scientific">Kwoniella dendrophila CBS 6074</name>
    <dbReference type="NCBI Taxonomy" id="1295534"/>
    <lineage>
        <taxon>Eukaryota</taxon>
        <taxon>Fungi</taxon>
        <taxon>Dikarya</taxon>
        <taxon>Basidiomycota</taxon>
        <taxon>Agaricomycotina</taxon>
        <taxon>Tremellomycetes</taxon>
        <taxon>Tremellales</taxon>
        <taxon>Cryptococcaceae</taxon>
        <taxon>Kwoniella</taxon>
    </lineage>
</organism>
<dbReference type="GeneID" id="91097502"/>
<evidence type="ECO:0000256" key="1">
    <source>
        <dbReference type="ARBA" id="ARBA00008966"/>
    </source>
</evidence>
<evidence type="ECO:0000259" key="4">
    <source>
        <dbReference type="Pfam" id="PF08164"/>
    </source>
</evidence>
<dbReference type="EMBL" id="CP144106">
    <property type="protein sequence ID" value="WWC91884.1"/>
    <property type="molecule type" value="Genomic_DNA"/>
</dbReference>
<dbReference type="Pfam" id="PF13339">
    <property type="entry name" value="AATF-Che1"/>
    <property type="match status" value="1"/>
</dbReference>
<dbReference type="InterPro" id="IPR025160">
    <property type="entry name" value="AATF"/>
</dbReference>
<evidence type="ECO:0000256" key="2">
    <source>
        <dbReference type="ARBA" id="ARBA00013850"/>
    </source>
</evidence>
<dbReference type="AlphaFoldDB" id="A0AAX4K447"/>
<evidence type="ECO:0000256" key="3">
    <source>
        <dbReference type="SAM" id="MobiDB-lite"/>
    </source>
</evidence>
<feature type="domain" description="Apoptosis-antagonizing transcription factor C-terminal" evidence="4">
    <location>
        <begin position="379"/>
        <end position="456"/>
    </location>
</feature>
<feature type="compositionally biased region" description="Low complexity" evidence="3">
    <location>
        <begin position="10"/>
        <end position="19"/>
    </location>
</feature>
<evidence type="ECO:0000313" key="6">
    <source>
        <dbReference type="EMBL" id="WWC91884.1"/>
    </source>
</evidence>
<accession>A0AAX4K447</accession>
<feature type="domain" description="AATF leucine zipper-containing" evidence="5">
    <location>
        <begin position="190"/>
        <end position="324"/>
    </location>
</feature>
<dbReference type="RefSeq" id="XP_066078646.1">
    <property type="nucleotide sequence ID" value="XM_066222549.1"/>
</dbReference>
<dbReference type="GO" id="GO:0000462">
    <property type="term" value="P:maturation of SSU-rRNA from tricistronic rRNA transcript (SSU-rRNA, 5.8S rRNA, LSU-rRNA)"/>
    <property type="evidence" value="ECO:0007669"/>
    <property type="project" value="TreeGrafter"/>
</dbReference>
<dbReference type="GO" id="GO:0005730">
    <property type="term" value="C:nucleolus"/>
    <property type="evidence" value="ECO:0007669"/>
    <property type="project" value="TreeGrafter"/>
</dbReference>
<gene>
    <name evidence="6" type="ORF">L201_006833</name>
</gene>
<name>A0AAX4K447_9TREE</name>
<evidence type="ECO:0000313" key="7">
    <source>
        <dbReference type="Proteomes" id="UP001355207"/>
    </source>
</evidence>
<dbReference type="PANTHER" id="PTHR15565:SF0">
    <property type="entry name" value="PROTEIN AATF"/>
    <property type="match status" value="1"/>
</dbReference>
<reference evidence="6 7" key="1">
    <citation type="submission" date="2024-01" db="EMBL/GenBank/DDBJ databases">
        <title>Comparative genomics of Cryptococcus and Kwoniella reveals pathogenesis evolution and contrasting modes of karyotype evolution via chromosome fusion or intercentromeric recombination.</title>
        <authorList>
            <person name="Coelho M.A."/>
            <person name="David-Palma M."/>
            <person name="Shea T."/>
            <person name="Bowers K."/>
            <person name="McGinley-Smith S."/>
            <person name="Mohammad A.W."/>
            <person name="Gnirke A."/>
            <person name="Yurkov A.M."/>
            <person name="Nowrousian M."/>
            <person name="Sun S."/>
            <person name="Cuomo C.A."/>
            <person name="Heitman J."/>
        </authorList>
    </citation>
    <scope>NUCLEOTIDE SEQUENCE [LARGE SCALE GENOMIC DNA]</scope>
    <source>
        <strain evidence="6 7">CBS 6074</strain>
    </source>
</reference>
<dbReference type="InterPro" id="IPR012617">
    <property type="entry name" value="AATF_C"/>
</dbReference>
<feature type="compositionally biased region" description="Acidic residues" evidence="3">
    <location>
        <begin position="109"/>
        <end position="164"/>
    </location>
</feature>
<dbReference type="PANTHER" id="PTHR15565">
    <property type="entry name" value="AATF PROTEIN APOPTOSIS ANTAGONIZING TRANSCRIPTION FACTOR"/>
    <property type="match status" value="1"/>
</dbReference>